<evidence type="ECO:0000313" key="1">
    <source>
        <dbReference type="EMBL" id="MUV04320.1"/>
    </source>
</evidence>
<accession>A0A6N8HF33</accession>
<name>A0A6N8HF33_9FLAO</name>
<dbReference type="OrthoDB" id="1275259at2"/>
<protein>
    <submittedName>
        <fullName evidence="1">Uncharacterized protein</fullName>
    </submittedName>
</protein>
<dbReference type="RefSeq" id="WP_157483527.1">
    <property type="nucleotide sequence ID" value="NZ_WOWP01000043.1"/>
</dbReference>
<dbReference type="AlphaFoldDB" id="A0A6N8HF33"/>
<keyword evidence="2" id="KW-1185">Reference proteome</keyword>
<gene>
    <name evidence="1" type="ORF">GN157_11425</name>
</gene>
<dbReference type="Proteomes" id="UP000433945">
    <property type="component" value="Unassembled WGS sequence"/>
</dbReference>
<evidence type="ECO:0000313" key="2">
    <source>
        <dbReference type="Proteomes" id="UP000433945"/>
    </source>
</evidence>
<proteinExistence type="predicted"/>
<comment type="caution">
    <text evidence="1">The sequence shown here is derived from an EMBL/GenBank/DDBJ whole genome shotgun (WGS) entry which is preliminary data.</text>
</comment>
<organism evidence="1 2">
    <name type="scientific">Flavobacterium rakeshii</name>
    <dbReference type="NCBI Taxonomy" id="1038845"/>
    <lineage>
        <taxon>Bacteria</taxon>
        <taxon>Pseudomonadati</taxon>
        <taxon>Bacteroidota</taxon>
        <taxon>Flavobacteriia</taxon>
        <taxon>Flavobacteriales</taxon>
        <taxon>Flavobacteriaceae</taxon>
        <taxon>Flavobacterium</taxon>
    </lineage>
</organism>
<dbReference type="EMBL" id="WOWP01000043">
    <property type="protein sequence ID" value="MUV04320.1"/>
    <property type="molecule type" value="Genomic_DNA"/>
</dbReference>
<sequence>MTADMILRLNYQSFYNGSSETIKELLDPINKIELLRSACHLIAVSKNDETSHSTIDKWFSNPEKGALLKVKAPVNTSIINVTSGLRLLSYILAKEDVDSTLVINTDDFEERLFKAFLLLNSEQDQIEEEGQKNLPPQGDDELLSASLLGISYHDYDLQNYDLNEIFIVQLMKSIDFFLFLEGDSLFKEHLAKFLNNYGCDSWQQWIIRILGLLVPALRHNDDNYSEVIVEHNQDFEVNINFLDLFSAPLDYLEVPDFVNIRSRPLVRINDSTFLIINKQFLIERIHKSIVFEFSLKINEEVSLGSRIKNFRSLYCDSFSEQVLLYKTLYNCFPKKGDWKKHTGENFKSAGYSGEPDMYVRFKNKILLFESKDVILKGNEKQSRDFSILSKAFKEKFLKIVKDDKTTNKAIMQIITNIRRVFDKYYKEIDIDYKLESLRIYPILVTHDRQFDSLEFNRLLNLWFKKELAHNFSTDEVVRIQPLTVINIDSLILYQSHFRQRGEYGLEMLIEQYHHHIKLGSVRGIKAFEKMYLDTAISFSDFLRDAYRHNKTKLIPTNLDDYISVLKLKE</sequence>
<reference evidence="1 2" key="1">
    <citation type="submission" date="2019-12" db="EMBL/GenBank/DDBJ databases">
        <authorList>
            <person name="Sun J.-Q."/>
        </authorList>
    </citation>
    <scope>NUCLEOTIDE SEQUENCE [LARGE SCALE GENOMIC DNA]</scope>
    <source>
        <strain evidence="1 2">JCM 17928</strain>
    </source>
</reference>